<dbReference type="InterPro" id="IPR012338">
    <property type="entry name" value="Beta-lactam/transpept-like"/>
</dbReference>
<accession>A0A399J949</accession>
<reference evidence="6 7" key="1">
    <citation type="submission" date="2018-07" db="EMBL/GenBank/DDBJ databases">
        <title>Arthrobacter sp. nov., isolated from raw cow's milk with high bacterial count.</title>
        <authorList>
            <person name="Hahne J."/>
            <person name="Isele D."/>
            <person name="Lipski A."/>
        </authorList>
    </citation>
    <scope>NUCLEOTIDE SEQUENCE [LARGE SCALE GENOMIC DNA]</scope>
    <source>
        <strain evidence="6 7">JZ R-35</strain>
    </source>
</reference>
<dbReference type="PANTHER" id="PTHR12544:SF48">
    <property type="entry name" value="GLUTAMINASE 1"/>
    <property type="match status" value="1"/>
</dbReference>
<gene>
    <name evidence="5 6" type="primary">glsA</name>
    <name evidence="6" type="ORF">DWB68_09335</name>
</gene>
<protein>
    <recommendedName>
        <fullName evidence="2 5">Glutaminase</fullName>
        <ecNumber evidence="2 5">3.5.1.2</ecNumber>
    </recommendedName>
</protein>
<evidence type="ECO:0000313" key="6">
    <source>
        <dbReference type="EMBL" id="RII42113.1"/>
    </source>
</evidence>
<feature type="binding site" evidence="5">
    <location>
        <position position="235"/>
    </location>
    <ligand>
        <name>substrate</name>
    </ligand>
</feature>
<comment type="subunit">
    <text evidence="5">Homotetramer.</text>
</comment>
<comment type="similarity">
    <text evidence="1 5">Belongs to the glutaminase family.</text>
</comment>
<evidence type="ECO:0000256" key="1">
    <source>
        <dbReference type="ARBA" id="ARBA00011076"/>
    </source>
</evidence>
<dbReference type="EC" id="3.5.1.2" evidence="2 5"/>
<comment type="catalytic activity">
    <reaction evidence="4 5">
        <text>L-glutamine + H2O = L-glutamate + NH4(+)</text>
        <dbReference type="Rhea" id="RHEA:15889"/>
        <dbReference type="ChEBI" id="CHEBI:15377"/>
        <dbReference type="ChEBI" id="CHEBI:28938"/>
        <dbReference type="ChEBI" id="CHEBI:29985"/>
        <dbReference type="ChEBI" id="CHEBI:58359"/>
        <dbReference type="EC" id="3.5.1.2"/>
    </reaction>
</comment>
<dbReference type="GO" id="GO:0006543">
    <property type="term" value="P:L-glutamine catabolic process"/>
    <property type="evidence" value="ECO:0007669"/>
    <property type="project" value="TreeGrafter"/>
</dbReference>
<name>A0A399J949_9MICC</name>
<dbReference type="PANTHER" id="PTHR12544">
    <property type="entry name" value="GLUTAMINASE"/>
    <property type="match status" value="1"/>
</dbReference>
<dbReference type="EMBL" id="QQXK01000016">
    <property type="protein sequence ID" value="RII42113.1"/>
    <property type="molecule type" value="Genomic_DNA"/>
</dbReference>
<feature type="binding site" evidence="5">
    <location>
        <position position="57"/>
    </location>
    <ligand>
        <name>substrate</name>
    </ligand>
</feature>
<evidence type="ECO:0000256" key="2">
    <source>
        <dbReference type="ARBA" id="ARBA00012918"/>
    </source>
</evidence>
<comment type="caution">
    <text evidence="6">The sequence shown here is derived from an EMBL/GenBank/DDBJ whole genome shotgun (WGS) entry which is preliminary data.</text>
</comment>
<dbReference type="SUPFAM" id="SSF56601">
    <property type="entry name" value="beta-lactamase/transpeptidase-like"/>
    <property type="match status" value="1"/>
</dbReference>
<dbReference type="AlphaFoldDB" id="A0A399J949"/>
<keyword evidence="3 5" id="KW-0378">Hydrolase</keyword>
<dbReference type="HAMAP" id="MF_00313">
    <property type="entry name" value="Glutaminase"/>
    <property type="match status" value="1"/>
</dbReference>
<feature type="binding site" evidence="5">
    <location>
        <position position="152"/>
    </location>
    <ligand>
        <name>substrate</name>
    </ligand>
</feature>
<dbReference type="Proteomes" id="UP000265419">
    <property type="component" value="Unassembled WGS sequence"/>
</dbReference>
<feature type="binding site" evidence="5">
    <location>
        <position position="159"/>
    </location>
    <ligand>
        <name>substrate</name>
    </ligand>
</feature>
<proteinExistence type="inferred from homology"/>
<dbReference type="NCBIfam" id="TIGR03814">
    <property type="entry name" value="Gln_ase"/>
    <property type="match status" value="1"/>
</dbReference>
<keyword evidence="7" id="KW-1185">Reference proteome</keyword>
<evidence type="ECO:0000313" key="7">
    <source>
        <dbReference type="Proteomes" id="UP000265419"/>
    </source>
</evidence>
<dbReference type="GO" id="GO:0006537">
    <property type="term" value="P:glutamate biosynthetic process"/>
    <property type="evidence" value="ECO:0007669"/>
    <property type="project" value="TreeGrafter"/>
</dbReference>
<evidence type="ECO:0000256" key="5">
    <source>
        <dbReference type="HAMAP-Rule" id="MF_00313"/>
    </source>
</evidence>
<keyword evidence="5" id="KW-0007">Acetylation</keyword>
<feature type="binding site" evidence="5">
    <location>
        <position position="108"/>
    </location>
    <ligand>
        <name>substrate</name>
    </ligand>
</feature>
<sequence length="316" mass="32760">MVIEAHARYRDHAEGSVADDIPVLGRADPSLFGLVVTDAAGGSHVVGDADVAFPIQSISKLFVYALALERHGHDRLREVVGVNNTGLPFNSVMVFELNAGHPMNPMVNAGAIATTALLGDGDPGRSWEALSAGLSLFAGRELEVDREVYASEAASNDRNLALGRVLRGYGRLEGPSDEHVDAYTRQCALSVTARDIALMGATLADGGVNPVTGLRVVSEEVARDALSVAAAAGLYERSGEWLFEIGLPAKSGVAGCIVAVAPGKGAVGAFSPPLDAAGNSVRSQLAIGFLSRAMGLNLFASAVNQTPRTHPPKDAA</sequence>
<feature type="binding site" evidence="5">
    <location>
        <position position="183"/>
    </location>
    <ligand>
        <name>substrate</name>
    </ligand>
</feature>
<dbReference type="InterPro" id="IPR015868">
    <property type="entry name" value="Glutaminase"/>
</dbReference>
<dbReference type="Gene3D" id="3.40.710.10">
    <property type="entry name" value="DD-peptidase/beta-lactamase superfamily"/>
    <property type="match status" value="1"/>
</dbReference>
<feature type="binding site" evidence="5">
    <location>
        <position position="253"/>
    </location>
    <ligand>
        <name>substrate</name>
    </ligand>
</feature>
<organism evidence="6 7">
    <name type="scientific">Galactobacter valiniphilus</name>
    <dbReference type="NCBI Taxonomy" id="2676122"/>
    <lineage>
        <taxon>Bacteria</taxon>
        <taxon>Bacillati</taxon>
        <taxon>Actinomycetota</taxon>
        <taxon>Actinomycetes</taxon>
        <taxon>Micrococcales</taxon>
        <taxon>Micrococcaceae</taxon>
        <taxon>Galactobacter</taxon>
    </lineage>
</organism>
<dbReference type="GO" id="GO:0004359">
    <property type="term" value="F:glutaminase activity"/>
    <property type="evidence" value="ECO:0007669"/>
    <property type="project" value="UniProtKB-UniRule"/>
</dbReference>
<evidence type="ECO:0000256" key="3">
    <source>
        <dbReference type="ARBA" id="ARBA00022801"/>
    </source>
</evidence>
<evidence type="ECO:0000256" key="4">
    <source>
        <dbReference type="ARBA" id="ARBA00049534"/>
    </source>
</evidence>
<dbReference type="Pfam" id="PF04960">
    <property type="entry name" value="Glutaminase"/>
    <property type="match status" value="1"/>
</dbReference>